<dbReference type="PANTHER" id="PTHR32329:SF4">
    <property type="entry name" value="ACTIVATOR OF 2-HYDROXYACYL-COA DEHYDRATASE"/>
    <property type="match status" value="1"/>
</dbReference>
<dbReference type="Pfam" id="PF09989">
    <property type="entry name" value="DUF2229"/>
    <property type="match status" value="1"/>
</dbReference>
<dbReference type="SUPFAM" id="SSF53067">
    <property type="entry name" value="Actin-like ATPase domain"/>
    <property type="match status" value="2"/>
</dbReference>
<protein>
    <submittedName>
        <fullName evidence="3">BadF/BadG/BcrA/BcrD ATPase</fullName>
    </submittedName>
</protein>
<feature type="domain" description="ATPase BadF/BadG/BcrA/BcrD type" evidence="1">
    <location>
        <begin position="11"/>
        <end position="258"/>
    </location>
</feature>
<accession>A0A0E4H7J8</accession>
<gene>
    <name evidence="3" type="ORF">PRIO_0748</name>
</gene>
<dbReference type="CDD" id="cd24034">
    <property type="entry name" value="ASKHA_NBD_O66634-like_rpt1"/>
    <property type="match status" value="1"/>
</dbReference>
<dbReference type="PANTHER" id="PTHR32329">
    <property type="entry name" value="BIFUNCTIONAL PROTEIN [INCLUDES 2-HYDROXYACYL-COA DEHYDRATASE (N-TER) AND ITS ACTIVATOR DOMAIN (C_TERM)-RELATED"/>
    <property type="match status" value="1"/>
</dbReference>
<feature type="domain" description="ATPase BadF/BadG/BcrA/BcrD type" evidence="1">
    <location>
        <begin position="326"/>
        <end position="580"/>
    </location>
</feature>
<dbReference type="InterPro" id="IPR051805">
    <property type="entry name" value="Dehydratase_Activator_Redct"/>
</dbReference>
<dbReference type="EMBL" id="LN831776">
    <property type="protein sequence ID" value="CQR52322.1"/>
    <property type="molecule type" value="Genomic_DNA"/>
</dbReference>
<organism evidence="3 4">
    <name type="scientific">Paenibacillus riograndensis SBR5</name>
    <dbReference type="NCBI Taxonomy" id="1073571"/>
    <lineage>
        <taxon>Bacteria</taxon>
        <taxon>Bacillati</taxon>
        <taxon>Bacillota</taxon>
        <taxon>Bacilli</taxon>
        <taxon>Bacillales</taxon>
        <taxon>Paenibacillaceae</taxon>
        <taxon>Paenibacillus</taxon>
        <taxon>Paenibacillus sonchi group</taxon>
    </lineage>
</organism>
<dbReference type="HOGENOM" id="CLU_002393_1_0_9"/>
<dbReference type="KEGG" id="pri:PRIO_0748"/>
<evidence type="ECO:0000313" key="4">
    <source>
        <dbReference type="Proteomes" id="UP000033163"/>
    </source>
</evidence>
<dbReference type="InterPro" id="IPR018709">
    <property type="entry name" value="CoA_activase_DUF2229"/>
</dbReference>
<evidence type="ECO:0000313" key="3">
    <source>
        <dbReference type="EMBL" id="CQR52322.1"/>
    </source>
</evidence>
<dbReference type="Gene3D" id="3.30.420.40">
    <property type="match status" value="4"/>
</dbReference>
<feature type="domain" description="DUF2229" evidence="2">
    <location>
        <begin position="675"/>
        <end position="892"/>
    </location>
</feature>
<dbReference type="Proteomes" id="UP000033163">
    <property type="component" value="Chromosome I"/>
</dbReference>
<reference evidence="4" key="1">
    <citation type="submission" date="2015-03" db="EMBL/GenBank/DDBJ databases">
        <authorList>
            <person name="Wibberg D."/>
        </authorList>
    </citation>
    <scope>NUCLEOTIDE SEQUENCE [LARGE SCALE GENOMIC DNA]</scope>
</reference>
<dbReference type="InterPro" id="IPR002731">
    <property type="entry name" value="ATPase_BadF"/>
</dbReference>
<dbReference type="InterPro" id="IPR043129">
    <property type="entry name" value="ATPase_NBD"/>
</dbReference>
<dbReference type="PATRIC" id="fig|1073571.4.peg.779"/>
<evidence type="ECO:0000259" key="1">
    <source>
        <dbReference type="Pfam" id="PF01869"/>
    </source>
</evidence>
<dbReference type="CDD" id="cd24035">
    <property type="entry name" value="ASKHA_NBD_O66634-like_rpt2"/>
    <property type="match status" value="1"/>
</dbReference>
<dbReference type="STRING" id="483937.AMQ84_14560"/>
<sequence>MVMNGMMMLRIGLDVGSTTAKLVVMEHDVIVYQDYVRHFSDIKKAALSLLSDVRDRFPDREAALTVSGSSGLSLSKLGEVPFVQEVIACTKAISELIPQCDTAIELGGEDAKIIYLSGGIEQRMNTACAGGTGAFIDQMASLLQTDPAGLNVLAEQHERIYPIASRCGVFAKSDVQPLLNEGARREDVAASIFQSIVNQTISGLACGRPIRGRVAFLGGPLTFLPALRERFAETLGLSDSDVLFPEHSQYFVAIGSALSQTDPLVLPLSGWMARLDAVDFSADRAEDAELQPLFASPEALEQFRLRHSRAAAPRSELDTYQGPCYLGIDAGSTTTKLVITGAADEILYTFYGSNKGNPLQSVSDALKEIYRILPEGCHIAGAYATGYGEGLVKAALRTDGGEVETVAHYKAASKFMPEVDFILDIGGQDMKCIKIRGGAIDSLMLNEACSAGCGSFLESFASALGLGIGEFAAAALESAQPVNLGSRCTVFMNSKVKQVQKEGATLADLSAGLAYSVIKNALQKVIKIRNADDLGRNIIVQGGTFYNEAVLRAFELLTGRTVVRPDIAGVMGAYGCALLAREHAGFDGVSTLLGPEELEAFKYEVSPGRCRLCANNCALTISRFPDKSFHVTGNRCERGAGGKKEKNNLPNLMQYKYERFFDYEGLPVEQAERGTVGIPRTMNMFENYPFWHTFFTTLRYRTVLSPKSSKKLYESGMDTIPSESICYPAKMAHGHVQSLLGKGVDFIFYPAVVYEKKEDDAAQNHFNCPVVASYPEVIRNNMDGLKEKNIPLVSPFLTFDDIPALTRVLVKTFMDIPKEEIAAAVQTGLAEAERAKADLRNKGEETLEFLTHSGTKGILLCGHPYHADPEINHGIAEMITGMGLAVLTEDSICHLDRSEGEVGVVNQWTYHARMYRAARLAASRNDLELVQLTSFGCGIDAITCDAVQEILERNNKVYTLIKIDEISNLGAARIRLRSLLAAMREREKGDVKPQLLYKTQANMPFTKEMKETYTILAPQMSPIHFELFERVFRDAGYRLKILESTGPKETEEGLRYVNNDACYPAIVTIGQMLSALKSGDYDPDRTAVIMSQTGGGCRATNYISLLRKALKDSGLGQIPVISLNASGMENQPGFRISLRLANRLIAAACYGDLMMRLLHRFRPYEVIPGSAQALFRKGMDRCKSSLSTFSFREYKRLTREIVAEFVQLPVIKTVKPQVGIVGEILIKFHPDANNHIIEMIEAEGGEAVMPDFLDFIFYCVYNPIYKAEQFGKSKKLGFFNPMLISYLEIYRKPVKAALEEAGLAKGRENIYGLAEKASRLVSVGNQMGEGWFLTAEMMDLLDNGVNNIACIQPFACLPNHITGRGMIKGLKDLYPGANIAAIDYDAGVSVVNQANRIKLMMSIASGLTSSTPSSGAKVKRGSAIKPVVVGSVRSDL</sequence>
<evidence type="ECO:0000259" key="2">
    <source>
        <dbReference type="Pfam" id="PF09989"/>
    </source>
</evidence>
<dbReference type="Pfam" id="PF01869">
    <property type="entry name" value="BcrAD_BadFG"/>
    <property type="match status" value="2"/>
</dbReference>
<proteinExistence type="predicted"/>
<name>A0A0E4H7J8_9BACL</name>